<name>A0AAV4STZ9_9ARAC</name>
<reference evidence="1 2" key="1">
    <citation type="submission" date="2021-06" db="EMBL/GenBank/DDBJ databases">
        <title>Caerostris darwini draft genome.</title>
        <authorList>
            <person name="Kono N."/>
            <person name="Arakawa K."/>
        </authorList>
    </citation>
    <scope>NUCLEOTIDE SEQUENCE [LARGE SCALE GENOMIC DNA]</scope>
</reference>
<sequence>MQKSIFTTFFPFNNTETTALHLHGCRLLCLPNFDRRHNRCAENRKSNLSTLLIHHPSKGSLPRRHLFSRPVDAIRGRGNLQKRQRKLSGMDLW</sequence>
<keyword evidence="2" id="KW-1185">Reference proteome</keyword>
<dbReference type="EMBL" id="BPLQ01008285">
    <property type="protein sequence ID" value="GIY36386.1"/>
    <property type="molecule type" value="Genomic_DNA"/>
</dbReference>
<protein>
    <submittedName>
        <fullName evidence="1">Uncharacterized protein</fullName>
    </submittedName>
</protein>
<gene>
    <name evidence="1" type="ORF">CDAR_428531</name>
</gene>
<accession>A0AAV4STZ9</accession>
<evidence type="ECO:0000313" key="1">
    <source>
        <dbReference type="EMBL" id="GIY36386.1"/>
    </source>
</evidence>
<dbReference type="Proteomes" id="UP001054837">
    <property type="component" value="Unassembled WGS sequence"/>
</dbReference>
<comment type="caution">
    <text evidence="1">The sequence shown here is derived from an EMBL/GenBank/DDBJ whole genome shotgun (WGS) entry which is preliminary data.</text>
</comment>
<evidence type="ECO:0000313" key="2">
    <source>
        <dbReference type="Proteomes" id="UP001054837"/>
    </source>
</evidence>
<dbReference type="AlphaFoldDB" id="A0AAV4STZ9"/>
<proteinExistence type="predicted"/>
<organism evidence="1 2">
    <name type="scientific">Caerostris darwini</name>
    <dbReference type="NCBI Taxonomy" id="1538125"/>
    <lineage>
        <taxon>Eukaryota</taxon>
        <taxon>Metazoa</taxon>
        <taxon>Ecdysozoa</taxon>
        <taxon>Arthropoda</taxon>
        <taxon>Chelicerata</taxon>
        <taxon>Arachnida</taxon>
        <taxon>Araneae</taxon>
        <taxon>Araneomorphae</taxon>
        <taxon>Entelegynae</taxon>
        <taxon>Araneoidea</taxon>
        <taxon>Araneidae</taxon>
        <taxon>Caerostris</taxon>
    </lineage>
</organism>